<feature type="transmembrane region" description="Helical" evidence="1">
    <location>
        <begin position="771"/>
        <end position="789"/>
    </location>
</feature>
<feature type="transmembrane region" description="Helical" evidence="1">
    <location>
        <begin position="180"/>
        <end position="206"/>
    </location>
</feature>
<feature type="transmembrane region" description="Helical" evidence="1">
    <location>
        <begin position="349"/>
        <end position="367"/>
    </location>
</feature>
<evidence type="ECO:0000313" key="4">
    <source>
        <dbReference type="Proteomes" id="UP000176723"/>
    </source>
</evidence>
<comment type="caution">
    <text evidence="3">The sequence shown here is derived from an EMBL/GenBank/DDBJ whole genome shotgun (WGS) entry which is preliminary data.</text>
</comment>
<proteinExistence type="predicted"/>
<feature type="transmembrane region" description="Helical" evidence="1">
    <location>
        <begin position="555"/>
        <end position="579"/>
    </location>
</feature>
<feature type="transmembrane region" description="Helical" evidence="1">
    <location>
        <begin position="285"/>
        <end position="306"/>
    </location>
</feature>
<dbReference type="Proteomes" id="UP000176723">
    <property type="component" value="Unassembled WGS sequence"/>
</dbReference>
<name>A0A1G1W470_9BACT</name>
<protein>
    <recommendedName>
        <fullName evidence="2">Glycosyltransferase RgtA/B/C/D-like domain-containing protein</fullName>
    </recommendedName>
</protein>
<evidence type="ECO:0000256" key="1">
    <source>
        <dbReference type="SAM" id="Phobius"/>
    </source>
</evidence>
<feature type="transmembrane region" description="Helical" evidence="1">
    <location>
        <begin position="695"/>
        <end position="718"/>
    </location>
</feature>
<feature type="transmembrane region" description="Helical" evidence="1">
    <location>
        <begin position="878"/>
        <end position="896"/>
    </location>
</feature>
<accession>A0A1G1W470</accession>
<dbReference type="STRING" id="1797593.A3A65_04515"/>
<sequence>MKKYFKAFSIWLVAALALALLCIWPLFRGGYWESDDGEWMVIRFSAFHESLRDGQFPVRWTQRLNHEFGYPVANFLYPLPFYLAEIPHALGFGFVDSIKIVLGGSVILAAQGMFLYAKKWGHLPALMAAAFYVFTPYRIFLLYGRGSLGESTALAVVPFLFLSADSLVRKANYKNITALGLFYAALIMSHNVMALIFTPVLLLYIARLVFKSKKRHQAFRSLPAVVSDLRNGRSGRLRKFAKRMAGPLYAFILGLSLSAFFWIPALWDLQYTRAGGVDISDYRSYFLPLGEIVRMLGIIPLLFVGIAGIKRQWLFMGMALLVIFLMHPLSSPLLNLFPALKLIQFPWRLSTLFVFIQAVSAAVVFSALNTFPRFIKGAAILLAFIVLSQYVPRATQVRFIDRGEGFYATNDDTTTVKNEFTPIWIKTDPKNRPETPYSLSISEDRYEILEDDKKTGNIYLEVRLQEPALMTLNIHYFPGWKVFIDDEEVNLNPQETDGLLRFQISPGQDKTRVVKAIFGGTLVRNTAEGLSAIALIIVLTVAAFKYVPNNPAKSVGIILMLIALFSAGHFMLANLSTYWEIFNPKQMEKDYLNSQWVNPDAGTSIPIGDSGLYSWAGWRYVHGENPILINPEMPPLGKYLIGLGLLLFRRPALVGLAFFIFALLTHFALGMVILKDRWLAIAATALLVTEPVFRNLANITMLDGLQMAFINLTFLFFIRGLKEGKWFIPASLMVGAVAATKFFAAAATIVVALFGFLLLKRKWKTLRQFTLSLPLAGLVHLASYTALFMNGFSFREYLGTQKWILTFYRQGNVGTVPTGSYWLLVLFNRWRVWFGQEWGVYTTVKSNLWRVSWPLNVLAVLVAAIRVIMNKLAGIESVLVVWLAVYAIFLTFIIGWPHYMLLFLPYSTILLVQLGKIYGARASTFVHRGKQQLFAGKKSKKIS</sequence>
<dbReference type="Pfam" id="PF13231">
    <property type="entry name" value="PMT_2"/>
    <property type="match status" value="1"/>
</dbReference>
<feature type="transmembrane region" description="Helical" evidence="1">
    <location>
        <begin position="730"/>
        <end position="759"/>
    </location>
</feature>
<organism evidence="3 4">
    <name type="scientific">Candidatus Chisholmbacteria bacterium RIFCSPLOWO2_01_FULL_49_14</name>
    <dbReference type="NCBI Taxonomy" id="1797593"/>
    <lineage>
        <taxon>Bacteria</taxon>
        <taxon>Candidatus Chisholmiibacteriota</taxon>
    </lineage>
</organism>
<dbReference type="InterPro" id="IPR038731">
    <property type="entry name" value="RgtA/B/C-like"/>
</dbReference>
<keyword evidence="1" id="KW-1133">Transmembrane helix</keyword>
<keyword evidence="1" id="KW-0472">Membrane</keyword>
<feature type="transmembrane region" description="Helical" evidence="1">
    <location>
        <begin position="529"/>
        <end position="548"/>
    </location>
</feature>
<feature type="transmembrane region" description="Helical" evidence="1">
    <location>
        <begin position="246"/>
        <end position="265"/>
    </location>
</feature>
<evidence type="ECO:0000259" key="2">
    <source>
        <dbReference type="Pfam" id="PF13231"/>
    </source>
</evidence>
<feature type="transmembrane region" description="Helical" evidence="1">
    <location>
        <begin position="123"/>
        <end position="144"/>
    </location>
</feature>
<feature type="transmembrane region" description="Helical" evidence="1">
    <location>
        <begin position="652"/>
        <end position="674"/>
    </location>
</feature>
<feature type="domain" description="Glycosyltransferase RgtA/B/C/D-like" evidence="2">
    <location>
        <begin position="634"/>
        <end position="775"/>
    </location>
</feature>
<feature type="transmembrane region" description="Helical" evidence="1">
    <location>
        <begin position="313"/>
        <end position="329"/>
    </location>
</feature>
<dbReference type="AlphaFoldDB" id="A0A1G1W470"/>
<keyword evidence="1" id="KW-0812">Transmembrane</keyword>
<dbReference type="EMBL" id="MHCL01000003">
    <property type="protein sequence ID" value="OGY22390.1"/>
    <property type="molecule type" value="Genomic_DNA"/>
</dbReference>
<feature type="transmembrane region" description="Helical" evidence="1">
    <location>
        <begin position="851"/>
        <end position="869"/>
    </location>
</feature>
<gene>
    <name evidence="3" type="ORF">A3A65_04515</name>
</gene>
<reference evidence="3 4" key="1">
    <citation type="journal article" date="2016" name="Nat. Commun.">
        <title>Thousands of microbial genomes shed light on interconnected biogeochemical processes in an aquifer system.</title>
        <authorList>
            <person name="Anantharaman K."/>
            <person name="Brown C.T."/>
            <person name="Hug L.A."/>
            <person name="Sharon I."/>
            <person name="Castelle C.J."/>
            <person name="Probst A.J."/>
            <person name="Thomas B.C."/>
            <person name="Singh A."/>
            <person name="Wilkins M.J."/>
            <person name="Karaoz U."/>
            <person name="Brodie E.L."/>
            <person name="Williams K.H."/>
            <person name="Hubbard S.S."/>
            <person name="Banfield J.F."/>
        </authorList>
    </citation>
    <scope>NUCLEOTIDE SEQUENCE [LARGE SCALE GENOMIC DNA]</scope>
</reference>
<feature type="transmembrane region" description="Helical" evidence="1">
    <location>
        <begin position="902"/>
        <end position="920"/>
    </location>
</feature>
<evidence type="ECO:0000313" key="3">
    <source>
        <dbReference type="EMBL" id="OGY22390.1"/>
    </source>
</evidence>